<evidence type="ECO:0000313" key="2">
    <source>
        <dbReference type="Proteomes" id="UP001054945"/>
    </source>
</evidence>
<name>A0AAV4RH06_CAEEX</name>
<proteinExistence type="predicted"/>
<dbReference type="EMBL" id="BPLR01007934">
    <property type="protein sequence ID" value="GIY20770.1"/>
    <property type="molecule type" value="Genomic_DNA"/>
</dbReference>
<evidence type="ECO:0000313" key="1">
    <source>
        <dbReference type="EMBL" id="GIY20770.1"/>
    </source>
</evidence>
<sequence length="135" mass="16076">MPQESKEKFLKELHQKLRNRNSEAPLLEEKFPGLFISNGRIPIFVIVAFNLEANETTLRFHQSRFITDAGFSLLSSAYLHVAIFICQEFSSLISGKFAKWYCLLDAIPKKRSWNFWKTHFWRRFIIWMMPVLRPH</sequence>
<accession>A0AAV4RH06</accession>
<comment type="caution">
    <text evidence="1">The sequence shown here is derived from an EMBL/GenBank/DDBJ whole genome shotgun (WGS) entry which is preliminary data.</text>
</comment>
<protein>
    <submittedName>
        <fullName evidence="1">Uncharacterized protein</fullName>
    </submittedName>
</protein>
<keyword evidence="2" id="KW-1185">Reference proteome</keyword>
<dbReference type="AlphaFoldDB" id="A0AAV4RH06"/>
<gene>
    <name evidence="1" type="ORF">CEXT_519181</name>
</gene>
<dbReference type="Proteomes" id="UP001054945">
    <property type="component" value="Unassembled WGS sequence"/>
</dbReference>
<reference evidence="1 2" key="1">
    <citation type="submission" date="2021-06" db="EMBL/GenBank/DDBJ databases">
        <title>Caerostris extrusa draft genome.</title>
        <authorList>
            <person name="Kono N."/>
            <person name="Arakawa K."/>
        </authorList>
    </citation>
    <scope>NUCLEOTIDE SEQUENCE [LARGE SCALE GENOMIC DNA]</scope>
</reference>
<organism evidence="1 2">
    <name type="scientific">Caerostris extrusa</name>
    <name type="common">Bark spider</name>
    <name type="synonym">Caerostris bankana</name>
    <dbReference type="NCBI Taxonomy" id="172846"/>
    <lineage>
        <taxon>Eukaryota</taxon>
        <taxon>Metazoa</taxon>
        <taxon>Ecdysozoa</taxon>
        <taxon>Arthropoda</taxon>
        <taxon>Chelicerata</taxon>
        <taxon>Arachnida</taxon>
        <taxon>Araneae</taxon>
        <taxon>Araneomorphae</taxon>
        <taxon>Entelegynae</taxon>
        <taxon>Araneoidea</taxon>
        <taxon>Araneidae</taxon>
        <taxon>Caerostris</taxon>
    </lineage>
</organism>